<proteinExistence type="predicted"/>
<protein>
    <submittedName>
        <fullName evidence="1">Uncharacterized protein</fullName>
    </submittedName>
</protein>
<organism evidence="1 2">
    <name type="scientific">Bauhinia variegata</name>
    <name type="common">Purple orchid tree</name>
    <name type="synonym">Phanera variegata</name>
    <dbReference type="NCBI Taxonomy" id="167791"/>
    <lineage>
        <taxon>Eukaryota</taxon>
        <taxon>Viridiplantae</taxon>
        <taxon>Streptophyta</taxon>
        <taxon>Embryophyta</taxon>
        <taxon>Tracheophyta</taxon>
        <taxon>Spermatophyta</taxon>
        <taxon>Magnoliopsida</taxon>
        <taxon>eudicotyledons</taxon>
        <taxon>Gunneridae</taxon>
        <taxon>Pentapetalae</taxon>
        <taxon>rosids</taxon>
        <taxon>fabids</taxon>
        <taxon>Fabales</taxon>
        <taxon>Fabaceae</taxon>
        <taxon>Cercidoideae</taxon>
        <taxon>Cercideae</taxon>
        <taxon>Bauhiniinae</taxon>
        <taxon>Bauhinia</taxon>
    </lineage>
</organism>
<gene>
    <name evidence="1" type="ORF">L6164_025238</name>
</gene>
<dbReference type="EMBL" id="CM039435">
    <property type="protein sequence ID" value="KAI4317365.1"/>
    <property type="molecule type" value="Genomic_DNA"/>
</dbReference>
<evidence type="ECO:0000313" key="1">
    <source>
        <dbReference type="EMBL" id="KAI4317365.1"/>
    </source>
</evidence>
<comment type="caution">
    <text evidence="1">The sequence shown here is derived from an EMBL/GenBank/DDBJ whole genome shotgun (WGS) entry which is preliminary data.</text>
</comment>
<reference evidence="1 2" key="1">
    <citation type="journal article" date="2022" name="DNA Res.">
        <title>Chromosomal-level genome assembly of the orchid tree Bauhinia variegata (Leguminosae; Cercidoideae) supports the allotetraploid origin hypothesis of Bauhinia.</title>
        <authorList>
            <person name="Zhong Y."/>
            <person name="Chen Y."/>
            <person name="Zheng D."/>
            <person name="Pang J."/>
            <person name="Liu Y."/>
            <person name="Luo S."/>
            <person name="Meng S."/>
            <person name="Qian L."/>
            <person name="Wei D."/>
            <person name="Dai S."/>
            <person name="Zhou R."/>
        </authorList>
    </citation>
    <scope>NUCLEOTIDE SEQUENCE [LARGE SCALE GENOMIC DNA]</scope>
    <source>
        <strain evidence="1">BV-YZ2020</strain>
    </source>
</reference>
<accession>A0ACB9M063</accession>
<name>A0ACB9M063_BAUVA</name>
<keyword evidence="2" id="KW-1185">Reference proteome</keyword>
<evidence type="ECO:0000313" key="2">
    <source>
        <dbReference type="Proteomes" id="UP000828941"/>
    </source>
</evidence>
<sequence>MEEIIVGVATNILEKLETKAYEEAARVWCLKDEVERLQNSMQFINAFLVDAENKKAENRSIAVWLRQLKAAFLDAEDILDEIECEALRNHVVKMHGSATRKVRRFFSSSNPLVFRIKMAHKIKHVKQRIDEIASDREGHGLIRLQLNNLPFITQGMPLRETHSHLDASLLIGRDDEKEELIRILKSPVTHDDQIPVISIVGIGGLGKTTLAKLAYNDERIIEHFESRIWVYVSDEFDVKKLISKILREMSRQNLGALSFNQLQSLLREKFPKKKCLLVLDDVWNEDRKKWIELKDALLGDRMGQNDSKIIVTTRSEEVSSVMGTTHQHKLKDLSKDESWKLFVRWAFQGEEEQQPRLKQIVKKIVKKCKGVPLAVVSLGSMLYSQRDVRCDNLVNLPYDLEQLPALRNLIIYGCHLLVNFQEEEEKENIEGVQDSSLEHFIVSNCPRLKSLPNWLQRSKTLQYMLVDDCKSLEVLPEWLPNLNSLHELEILNCPLVWRCKQDSGPDWPKIAHIPK</sequence>
<dbReference type="Proteomes" id="UP000828941">
    <property type="component" value="Chromosome 10"/>
</dbReference>